<name>N0CNB4_STRMI</name>
<dbReference type="GO" id="GO:0004674">
    <property type="term" value="F:protein serine/threonine kinase activity"/>
    <property type="evidence" value="ECO:0007669"/>
    <property type="project" value="TreeGrafter"/>
</dbReference>
<feature type="binding site" evidence="5">
    <location>
        <position position="35"/>
    </location>
    <ligand>
        <name>ATP</name>
        <dbReference type="ChEBI" id="CHEBI:30616"/>
    </ligand>
</feature>
<proteinExistence type="predicted"/>
<keyword evidence="1" id="KW-0808">Transferase</keyword>
<dbReference type="SUPFAM" id="SSF50998">
    <property type="entry name" value="Quinoprotein alcohol dehydrogenase-like"/>
    <property type="match status" value="2"/>
</dbReference>
<dbReference type="Pfam" id="PF00069">
    <property type="entry name" value="Pkinase"/>
    <property type="match status" value="1"/>
</dbReference>
<dbReference type="eggNOG" id="COG0515">
    <property type="taxonomic scope" value="Bacteria"/>
</dbReference>
<dbReference type="InterPro" id="IPR011009">
    <property type="entry name" value="Kinase-like_dom_sf"/>
</dbReference>
<feature type="region of interest" description="Disordered" evidence="6">
    <location>
        <begin position="646"/>
        <end position="673"/>
    </location>
</feature>
<feature type="compositionally biased region" description="Polar residues" evidence="6">
    <location>
        <begin position="726"/>
        <end position="735"/>
    </location>
</feature>
<protein>
    <recommendedName>
        <fullName evidence="7">Protein kinase domain-containing protein</fullName>
    </recommendedName>
</protein>
<feature type="domain" description="Protein kinase" evidence="7">
    <location>
        <begin position="7"/>
        <end position="261"/>
    </location>
</feature>
<feature type="compositionally biased region" description="Low complexity" evidence="6">
    <location>
        <begin position="317"/>
        <end position="333"/>
    </location>
</feature>
<feature type="compositionally biased region" description="Low complexity" evidence="6">
    <location>
        <begin position="655"/>
        <end position="667"/>
    </location>
</feature>
<dbReference type="PANTHER" id="PTHR43289">
    <property type="entry name" value="MITOGEN-ACTIVATED PROTEIN KINASE KINASE KINASE 20-RELATED"/>
    <property type="match status" value="1"/>
</dbReference>
<dbReference type="PROSITE" id="PS00107">
    <property type="entry name" value="PROTEIN_KINASE_ATP"/>
    <property type="match status" value="1"/>
</dbReference>
<keyword evidence="3" id="KW-0418">Kinase</keyword>
<dbReference type="SMART" id="SM00220">
    <property type="entry name" value="S_TKc"/>
    <property type="match status" value="1"/>
</dbReference>
<dbReference type="PROSITE" id="PS50011">
    <property type="entry name" value="PROTEIN_KINASE_DOM"/>
    <property type="match status" value="1"/>
</dbReference>
<dbReference type="SMART" id="SM00564">
    <property type="entry name" value="PQQ"/>
    <property type="match status" value="4"/>
</dbReference>
<evidence type="ECO:0000256" key="1">
    <source>
        <dbReference type="ARBA" id="ARBA00022679"/>
    </source>
</evidence>
<dbReference type="GO" id="GO:0005524">
    <property type="term" value="F:ATP binding"/>
    <property type="evidence" value="ECO:0007669"/>
    <property type="project" value="UniProtKB-UniRule"/>
</dbReference>
<feature type="region of interest" description="Disordered" evidence="6">
    <location>
        <begin position="698"/>
        <end position="717"/>
    </location>
</feature>
<organism evidence="8 9">
    <name type="scientific">Streptomyces microflavus DSM 40593</name>
    <dbReference type="NCBI Taxonomy" id="1303692"/>
    <lineage>
        <taxon>Bacteria</taxon>
        <taxon>Bacillati</taxon>
        <taxon>Actinomycetota</taxon>
        <taxon>Actinomycetes</taxon>
        <taxon>Kitasatosporales</taxon>
        <taxon>Streptomycetaceae</taxon>
        <taxon>Streptomyces</taxon>
    </lineage>
</organism>
<keyword evidence="2 5" id="KW-0547">Nucleotide-binding</keyword>
<dbReference type="Gene3D" id="3.30.200.20">
    <property type="entry name" value="Phosphorylase Kinase, domain 1"/>
    <property type="match status" value="1"/>
</dbReference>
<dbReference type="Gene3D" id="2.130.10.10">
    <property type="entry name" value="YVTN repeat-like/Quinoprotein amine dehydrogenase"/>
    <property type="match status" value="1"/>
</dbReference>
<dbReference type="PATRIC" id="fig|1303692.3.peg.1481"/>
<evidence type="ECO:0000256" key="2">
    <source>
        <dbReference type="ARBA" id="ARBA00022741"/>
    </source>
</evidence>
<evidence type="ECO:0000256" key="6">
    <source>
        <dbReference type="SAM" id="MobiDB-lite"/>
    </source>
</evidence>
<dbReference type="PANTHER" id="PTHR43289:SF34">
    <property type="entry name" value="SERINE_THREONINE-PROTEIN KINASE YBDM-RELATED"/>
    <property type="match status" value="1"/>
</dbReference>
<feature type="region of interest" description="Disordered" evidence="6">
    <location>
        <begin position="722"/>
        <end position="744"/>
    </location>
</feature>
<evidence type="ECO:0000256" key="5">
    <source>
        <dbReference type="PROSITE-ProRule" id="PRU10141"/>
    </source>
</evidence>
<evidence type="ECO:0000313" key="8">
    <source>
        <dbReference type="EMBL" id="AGK76434.1"/>
    </source>
</evidence>
<evidence type="ECO:0000313" key="9">
    <source>
        <dbReference type="Proteomes" id="UP000013304"/>
    </source>
</evidence>
<dbReference type="Gene3D" id="1.10.510.10">
    <property type="entry name" value="Transferase(Phosphotransferase) domain 1"/>
    <property type="match status" value="1"/>
</dbReference>
<gene>
    <name evidence="8" type="ORF">SFUL_1465</name>
</gene>
<sequence>MEQIAEYRLVALLGEGGMGRVQLARTASGRLVAVKTVHEHLAADPGFRERFRRETLAARAVAGPFTAAVLDADPDAVRPWLATEFCAGPTLAETADALGPLGAGPLAALGAALAEALAGIHRAGLVHRDLKPSNVVLTRGGPKVLDFGIARRAADEALTATGEVIGSPGFIAPELLTADAEPAPAADVFALAALLARLATGRSPYGSGPAHQVLYRTVRGEADLDGVPTEEWRAFLAACLTGDPAARPTVAEVLRWCSERTAEAEAETEADGAWWERDPVAGLIRRREEAVVTLAGGPGGAGEPPAVEGGREGGAGSAIAAPPARSARPSRPGDTVPTGPEDTVPAASGSTAALTDAAPRRARPTAAPQGPSPLGPAPQDTTPQAPAPQDTVPYADVPARGPTRRRLLAFGGAVLVAGTGVGGVTLLGLTEKDDPTGSPAAPPRTRWARGRLLWTRATGDPGHTSGVLRHGGALLVSDAAAVTALDAATGAVRWRYPARQITGVEPHGDQVLVLRSGLLFAPELIALDARTGNRRWKAVPTRPIGATRSTAPDGQSAFLAVDGALAVLVPYASDASLWAKRALGDRQWRAYGFDSRTGKALWFHEGTRAAVTGVHAAGGRLAVALRPPSRSGEPVEEPLFVLRTSGAAPEPEPAIPGGAPHPQAHPGSTGTRYYASGGRIVSLDLATRRTAWDRRLDGAPKVTPTASGGLVHTAGPGGVDALDASSGRTRWSSTDVGRLPGGAEDGPPLVADGTLYASGPQPGSGEKAWEGARWGVHALDAARGHRLWSMPVESTGSPSAAAGGGLLHVYADGTVQTFTGPDSA</sequence>
<dbReference type="CDD" id="cd14014">
    <property type="entry name" value="STKc_PknB_like"/>
    <property type="match status" value="1"/>
</dbReference>
<dbReference type="InterPro" id="IPR015943">
    <property type="entry name" value="WD40/YVTN_repeat-like_dom_sf"/>
</dbReference>
<dbReference type="Pfam" id="PF13360">
    <property type="entry name" value="PQQ_2"/>
    <property type="match status" value="2"/>
</dbReference>
<dbReference type="InterPro" id="IPR018391">
    <property type="entry name" value="PQQ_b-propeller_rpt"/>
</dbReference>
<evidence type="ECO:0000256" key="3">
    <source>
        <dbReference type="ARBA" id="ARBA00022777"/>
    </source>
</evidence>
<dbReference type="Gene3D" id="2.40.10.480">
    <property type="match status" value="1"/>
</dbReference>
<dbReference type="AlphaFoldDB" id="N0CNB4"/>
<dbReference type="InterPro" id="IPR008271">
    <property type="entry name" value="Ser/Thr_kinase_AS"/>
</dbReference>
<keyword evidence="4 5" id="KW-0067">ATP-binding</keyword>
<dbReference type="EMBL" id="CP005080">
    <property type="protein sequence ID" value="AGK76434.1"/>
    <property type="molecule type" value="Genomic_DNA"/>
</dbReference>
<evidence type="ECO:0000256" key="4">
    <source>
        <dbReference type="ARBA" id="ARBA00022840"/>
    </source>
</evidence>
<reference evidence="8 9" key="1">
    <citation type="submission" date="2013-04" db="EMBL/GenBank/DDBJ databases">
        <title>Complete genome sequence of Streptomyces fulvissimus.</title>
        <authorList>
            <person name="Myronovskyi M."/>
            <person name="Tokovenko B."/>
            <person name="Manderscheid N."/>
            <person name="Petzke L."/>
            <person name="Luzhetskyy A."/>
        </authorList>
    </citation>
    <scope>NUCLEOTIDE SEQUENCE [LARGE SCALE GENOMIC DNA]</scope>
    <source>
        <strain evidence="8 9">DSM 40593</strain>
    </source>
</reference>
<dbReference type="InterPro" id="IPR002372">
    <property type="entry name" value="PQQ_rpt_dom"/>
</dbReference>
<dbReference type="SUPFAM" id="SSF56112">
    <property type="entry name" value="Protein kinase-like (PK-like)"/>
    <property type="match status" value="1"/>
</dbReference>
<feature type="region of interest" description="Disordered" evidence="6">
    <location>
        <begin position="294"/>
        <end position="399"/>
    </location>
</feature>
<dbReference type="InterPro" id="IPR011047">
    <property type="entry name" value="Quinoprotein_ADH-like_sf"/>
</dbReference>
<dbReference type="PROSITE" id="PS00108">
    <property type="entry name" value="PROTEIN_KINASE_ST"/>
    <property type="match status" value="1"/>
</dbReference>
<evidence type="ECO:0000259" key="7">
    <source>
        <dbReference type="PROSITE" id="PS50011"/>
    </source>
</evidence>
<dbReference type="InterPro" id="IPR017441">
    <property type="entry name" value="Protein_kinase_ATP_BS"/>
</dbReference>
<dbReference type="HOGENOM" id="CLU_000288_135_1_11"/>
<dbReference type="OrthoDB" id="3912575at2"/>
<feature type="compositionally biased region" description="Low complexity" evidence="6">
    <location>
        <begin position="377"/>
        <end position="391"/>
    </location>
</feature>
<dbReference type="InterPro" id="IPR000719">
    <property type="entry name" value="Prot_kinase_dom"/>
</dbReference>
<dbReference type="Proteomes" id="UP000013304">
    <property type="component" value="Chromosome"/>
</dbReference>
<dbReference type="RefSeq" id="WP_015607809.1">
    <property type="nucleotide sequence ID" value="NC_021177.1"/>
</dbReference>
<accession>N0CNB4</accession>
<dbReference type="KEGG" id="sfi:SFUL_1465"/>